<evidence type="ECO:0000256" key="3">
    <source>
        <dbReference type="SAM" id="MobiDB-lite"/>
    </source>
</evidence>
<reference evidence="5 6" key="1">
    <citation type="submission" date="2020-08" db="EMBL/GenBank/DDBJ databases">
        <title>Sequencing the genomes of 1000 actinobacteria strains.</title>
        <authorList>
            <person name="Klenk H.-P."/>
        </authorList>
    </citation>
    <scope>NUCLEOTIDE SEQUENCE [LARGE SCALE GENOMIC DNA]</scope>
    <source>
        <strain evidence="5 6">DSM 105369</strain>
    </source>
</reference>
<dbReference type="PROSITE" id="PS50977">
    <property type="entry name" value="HTH_TETR_2"/>
    <property type="match status" value="1"/>
</dbReference>
<dbReference type="Pfam" id="PF17920">
    <property type="entry name" value="TetR_C_16"/>
    <property type="match status" value="1"/>
</dbReference>
<feature type="domain" description="HTH tetR-type" evidence="4">
    <location>
        <begin position="17"/>
        <end position="77"/>
    </location>
</feature>
<evidence type="ECO:0000259" key="4">
    <source>
        <dbReference type="PROSITE" id="PS50977"/>
    </source>
</evidence>
<evidence type="ECO:0000256" key="1">
    <source>
        <dbReference type="ARBA" id="ARBA00023125"/>
    </source>
</evidence>
<dbReference type="PANTHER" id="PTHR30055:SF235">
    <property type="entry name" value="TRANSCRIPTIONAL REGULATORY PROTEIN"/>
    <property type="match status" value="1"/>
</dbReference>
<sequence length="217" mass="23390">MATTTSGKRQGRRPGRPDTREGIVDSARKLFAEKGFARSSVRAIAHDAGVDPALITHYFGSKEGLFQATLDLPIRPEEIVERIGDGSAEDLPQRVIETFLGVWEGEDTGPAMLAVLRRGLTDPAQVDLLRQIMTQHVMASPIATFVGRDSEDTRLRISLAMTQLLGVVIARKVLGFAPIAELSRDQLAAFLLPAVTHAFYGDLDVPATTPDNSGGTA</sequence>
<name>A0A839NAA8_9MICO</name>
<keyword evidence="1 2" id="KW-0238">DNA-binding</keyword>
<dbReference type="SUPFAM" id="SSF48498">
    <property type="entry name" value="Tetracyclin repressor-like, C-terminal domain"/>
    <property type="match status" value="1"/>
</dbReference>
<dbReference type="Gene3D" id="1.10.10.60">
    <property type="entry name" value="Homeodomain-like"/>
    <property type="match status" value="1"/>
</dbReference>
<dbReference type="SUPFAM" id="SSF46689">
    <property type="entry name" value="Homeodomain-like"/>
    <property type="match status" value="1"/>
</dbReference>
<dbReference type="Gene3D" id="1.10.357.10">
    <property type="entry name" value="Tetracycline Repressor, domain 2"/>
    <property type="match status" value="1"/>
</dbReference>
<dbReference type="InterPro" id="IPR050109">
    <property type="entry name" value="HTH-type_TetR-like_transc_reg"/>
</dbReference>
<dbReference type="GO" id="GO:0003700">
    <property type="term" value="F:DNA-binding transcription factor activity"/>
    <property type="evidence" value="ECO:0007669"/>
    <property type="project" value="TreeGrafter"/>
</dbReference>
<dbReference type="InterPro" id="IPR001647">
    <property type="entry name" value="HTH_TetR"/>
</dbReference>
<dbReference type="EMBL" id="JACHVQ010000003">
    <property type="protein sequence ID" value="MBB2893759.1"/>
    <property type="molecule type" value="Genomic_DNA"/>
</dbReference>
<feature type="DNA-binding region" description="H-T-H motif" evidence="2">
    <location>
        <begin position="40"/>
        <end position="59"/>
    </location>
</feature>
<dbReference type="Proteomes" id="UP000559182">
    <property type="component" value="Unassembled WGS sequence"/>
</dbReference>
<dbReference type="InterPro" id="IPR036271">
    <property type="entry name" value="Tet_transcr_reg_TetR-rel_C_sf"/>
</dbReference>
<organism evidence="5 6">
    <name type="scientific">Flexivirga oryzae</name>
    <dbReference type="NCBI Taxonomy" id="1794944"/>
    <lineage>
        <taxon>Bacteria</taxon>
        <taxon>Bacillati</taxon>
        <taxon>Actinomycetota</taxon>
        <taxon>Actinomycetes</taxon>
        <taxon>Micrococcales</taxon>
        <taxon>Dermacoccaceae</taxon>
        <taxon>Flexivirga</taxon>
    </lineage>
</organism>
<proteinExistence type="predicted"/>
<feature type="region of interest" description="Disordered" evidence="3">
    <location>
        <begin position="1"/>
        <end position="21"/>
    </location>
</feature>
<evidence type="ECO:0000313" key="6">
    <source>
        <dbReference type="Proteomes" id="UP000559182"/>
    </source>
</evidence>
<keyword evidence="6" id="KW-1185">Reference proteome</keyword>
<dbReference type="InterPro" id="IPR009057">
    <property type="entry name" value="Homeodomain-like_sf"/>
</dbReference>
<gene>
    <name evidence="5" type="ORF">FHU39_003790</name>
</gene>
<dbReference type="PRINTS" id="PR00455">
    <property type="entry name" value="HTHTETR"/>
</dbReference>
<dbReference type="Pfam" id="PF00440">
    <property type="entry name" value="TetR_N"/>
    <property type="match status" value="1"/>
</dbReference>
<dbReference type="PANTHER" id="PTHR30055">
    <property type="entry name" value="HTH-TYPE TRANSCRIPTIONAL REGULATOR RUTR"/>
    <property type="match status" value="1"/>
</dbReference>
<accession>A0A839NAA8</accession>
<evidence type="ECO:0000256" key="2">
    <source>
        <dbReference type="PROSITE-ProRule" id="PRU00335"/>
    </source>
</evidence>
<dbReference type="RefSeq" id="WP_183322197.1">
    <property type="nucleotide sequence ID" value="NZ_JACHVQ010000003.1"/>
</dbReference>
<protein>
    <submittedName>
        <fullName evidence="5">AcrR family transcriptional regulator</fullName>
    </submittedName>
</protein>
<dbReference type="GO" id="GO:0000976">
    <property type="term" value="F:transcription cis-regulatory region binding"/>
    <property type="evidence" value="ECO:0007669"/>
    <property type="project" value="TreeGrafter"/>
</dbReference>
<dbReference type="InterPro" id="IPR041678">
    <property type="entry name" value="TetR_C_16"/>
</dbReference>
<evidence type="ECO:0000313" key="5">
    <source>
        <dbReference type="EMBL" id="MBB2893759.1"/>
    </source>
</evidence>
<comment type="caution">
    <text evidence="5">The sequence shown here is derived from an EMBL/GenBank/DDBJ whole genome shotgun (WGS) entry which is preliminary data.</text>
</comment>
<dbReference type="AlphaFoldDB" id="A0A839NAA8"/>